<keyword evidence="7" id="KW-0479">Metal-binding</keyword>
<dbReference type="Pfam" id="PF00612">
    <property type="entry name" value="IQ"/>
    <property type="match status" value="2"/>
</dbReference>
<evidence type="ECO:0000256" key="6">
    <source>
        <dbReference type="ARBA" id="ARBA00022741"/>
    </source>
</evidence>
<comment type="subcellular location">
    <subcellularLocation>
        <location evidence="1">Cytoplasm</location>
    </subcellularLocation>
</comment>
<feature type="region of interest" description="Disordered" evidence="14">
    <location>
        <begin position="1096"/>
        <end position="1156"/>
    </location>
</feature>
<dbReference type="SUPFAM" id="SSF54236">
    <property type="entry name" value="Ubiquitin-like"/>
    <property type="match status" value="1"/>
</dbReference>
<keyword evidence="4" id="KW-0963">Cytoplasm</keyword>
<dbReference type="AlphaFoldDB" id="A0A6J8CVN5"/>
<evidence type="ECO:0000256" key="4">
    <source>
        <dbReference type="ARBA" id="ARBA00022490"/>
    </source>
</evidence>
<keyword evidence="12 13" id="KW-0009">Actin-binding</keyword>
<dbReference type="Pfam" id="PF00063">
    <property type="entry name" value="Myosin_head"/>
    <property type="match status" value="2"/>
</dbReference>
<evidence type="ECO:0000256" key="7">
    <source>
        <dbReference type="ARBA" id="ARBA00022771"/>
    </source>
</evidence>
<evidence type="ECO:0000256" key="1">
    <source>
        <dbReference type="ARBA" id="ARBA00004496"/>
    </source>
</evidence>
<feature type="region of interest" description="Actin-binding" evidence="13">
    <location>
        <begin position="868"/>
        <end position="890"/>
    </location>
</feature>
<dbReference type="InterPro" id="IPR029071">
    <property type="entry name" value="Ubiquitin-like_domsf"/>
</dbReference>
<dbReference type="Gene3D" id="1.20.5.4820">
    <property type="match status" value="1"/>
</dbReference>
<reference evidence="17 18" key="1">
    <citation type="submission" date="2020-06" db="EMBL/GenBank/DDBJ databases">
        <authorList>
            <person name="Li R."/>
            <person name="Bekaert M."/>
        </authorList>
    </citation>
    <scope>NUCLEOTIDE SEQUENCE [LARGE SCALE GENOMIC DNA]</scope>
    <source>
        <strain evidence="18">wild</strain>
    </source>
</reference>
<dbReference type="GO" id="GO:0005524">
    <property type="term" value="F:ATP binding"/>
    <property type="evidence" value="ECO:0007669"/>
    <property type="project" value="UniProtKB-UniRule"/>
</dbReference>
<evidence type="ECO:0000256" key="2">
    <source>
        <dbReference type="ARBA" id="ARBA00008314"/>
    </source>
</evidence>
<dbReference type="GO" id="GO:0016459">
    <property type="term" value="C:myosin complex"/>
    <property type="evidence" value="ECO:0007669"/>
    <property type="project" value="UniProtKB-KW"/>
</dbReference>
<dbReference type="InterPro" id="IPR046987">
    <property type="entry name" value="Myo9"/>
</dbReference>
<dbReference type="SMART" id="SM00015">
    <property type="entry name" value="IQ"/>
    <property type="match status" value="3"/>
</dbReference>
<dbReference type="Pfam" id="PF00788">
    <property type="entry name" value="RA"/>
    <property type="match status" value="1"/>
</dbReference>
<dbReference type="Gene3D" id="3.40.850.10">
    <property type="entry name" value="Kinesin motor domain"/>
    <property type="match status" value="2"/>
</dbReference>
<evidence type="ECO:0000256" key="5">
    <source>
        <dbReference type="ARBA" id="ARBA00022737"/>
    </source>
</evidence>
<dbReference type="EMBL" id="CACVKT020005970">
    <property type="protein sequence ID" value="CAC5398992.1"/>
    <property type="molecule type" value="Genomic_DNA"/>
</dbReference>
<keyword evidence="7" id="KW-0862">Zinc</keyword>
<keyword evidence="8 13" id="KW-0067">ATP-binding</keyword>
<dbReference type="InterPro" id="IPR000048">
    <property type="entry name" value="IQ_motif_EF-hand-BS"/>
</dbReference>
<accession>A0A6J8CVN5</accession>
<feature type="binding site" evidence="13">
    <location>
        <begin position="248"/>
        <end position="255"/>
    </location>
    <ligand>
        <name>ATP</name>
        <dbReference type="ChEBI" id="CHEBI:30616"/>
    </ligand>
</feature>
<dbReference type="OrthoDB" id="312459at2759"/>
<dbReference type="PANTHER" id="PTHR46184:SF5">
    <property type="entry name" value="UNCONVENTIONAL MYOSIN-IXA-LIKE"/>
    <property type="match status" value="1"/>
</dbReference>
<evidence type="ECO:0000313" key="17">
    <source>
        <dbReference type="EMBL" id="CAC5398992.1"/>
    </source>
</evidence>
<keyword evidence="6 13" id="KW-0547">Nucleotide-binding</keyword>
<dbReference type="Proteomes" id="UP000507470">
    <property type="component" value="Unassembled WGS sequence"/>
</dbReference>
<dbReference type="InterPro" id="IPR027417">
    <property type="entry name" value="P-loop_NTPase"/>
</dbReference>
<dbReference type="GO" id="GO:0051015">
    <property type="term" value="F:actin filament binding"/>
    <property type="evidence" value="ECO:0007669"/>
    <property type="project" value="TreeGrafter"/>
</dbReference>
<dbReference type="PRINTS" id="PR00193">
    <property type="entry name" value="MYOSINHEAVY"/>
</dbReference>
<dbReference type="InterPro" id="IPR036023">
    <property type="entry name" value="MYSc_Myo9"/>
</dbReference>
<dbReference type="PROSITE" id="PS51456">
    <property type="entry name" value="MYOSIN_MOTOR"/>
    <property type="match status" value="1"/>
</dbReference>
<dbReference type="Gene3D" id="1.20.58.530">
    <property type="match status" value="2"/>
</dbReference>
<dbReference type="CDD" id="cd01779">
    <property type="entry name" value="RA_Myosin-IX"/>
    <property type="match status" value="1"/>
</dbReference>
<dbReference type="FunFam" id="3.40.850.10:FF:000013">
    <property type="entry name" value="unconventional myosin-IXa isoform X1"/>
    <property type="match status" value="1"/>
</dbReference>
<keyword evidence="18" id="KW-1185">Reference proteome</keyword>
<feature type="compositionally biased region" description="Basic and acidic residues" evidence="14">
    <location>
        <begin position="1123"/>
        <end position="1132"/>
    </location>
</feature>
<dbReference type="SUPFAM" id="SSF52540">
    <property type="entry name" value="P-loop containing nucleoside triphosphate hydrolases"/>
    <property type="match status" value="2"/>
</dbReference>
<dbReference type="GO" id="GO:0000146">
    <property type="term" value="F:microfilament motor activity"/>
    <property type="evidence" value="ECO:0007669"/>
    <property type="project" value="InterPro"/>
</dbReference>
<dbReference type="GO" id="GO:0005096">
    <property type="term" value="F:GTPase activator activity"/>
    <property type="evidence" value="ECO:0007669"/>
    <property type="project" value="UniProtKB-KW"/>
</dbReference>
<evidence type="ECO:0000256" key="9">
    <source>
        <dbReference type="ARBA" id="ARBA00023054"/>
    </source>
</evidence>
<organism evidence="17 18">
    <name type="scientific">Mytilus coruscus</name>
    <name type="common">Sea mussel</name>
    <dbReference type="NCBI Taxonomy" id="42192"/>
    <lineage>
        <taxon>Eukaryota</taxon>
        <taxon>Metazoa</taxon>
        <taxon>Spiralia</taxon>
        <taxon>Lophotrochozoa</taxon>
        <taxon>Mollusca</taxon>
        <taxon>Bivalvia</taxon>
        <taxon>Autobranchia</taxon>
        <taxon>Pteriomorphia</taxon>
        <taxon>Mytilida</taxon>
        <taxon>Mytiloidea</taxon>
        <taxon>Mytilidae</taxon>
        <taxon>Mytilinae</taxon>
        <taxon>Mytilus</taxon>
    </lineage>
</organism>
<dbReference type="FunFam" id="1.10.10.820:FF:000001">
    <property type="entry name" value="Myosin heavy chain"/>
    <property type="match status" value="1"/>
</dbReference>
<dbReference type="PROSITE" id="PS50096">
    <property type="entry name" value="IQ"/>
    <property type="match status" value="1"/>
</dbReference>
<evidence type="ECO:0000313" key="18">
    <source>
        <dbReference type="Proteomes" id="UP000507470"/>
    </source>
</evidence>
<protein>
    <recommendedName>
        <fullName evidence="19">MYO9</fullName>
    </recommendedName>
</protein>
<keyword evidence="10 13" id="KW-0518">Myosin</keyword>
<proteinExistence type="inferred from homology"/>
<dbReference type="PANTHER" id="PTHR46184">
    <property type="entry name" value="UNCONVENTIONAL MYOSIN-IXB-LIKE PROTEIN"/>
    <property type="match status" value="1"/>
</dbReference>
<keyword evidence="3" id="KW-0343">GTPase activation</keyword>
<evidence type="ECO:0000259" key="16">
    <source>
        <dbReference type="PROSITE" id="PS51456"/>
    </source>
</evidence>
<gene>
    <name evidence="17" type="ORF">MCOR_33299</name>
</gene>
<dbReference type="GO" id="GO:0005884">
    <property type="term" value="C:actin filament"/>
    <property type="evidence" value="ECO:0007669"/>
    <property type="project" value="TreeGrafter"/>
</dbReference>
<dbReference type="FunFam" id="1.20.58.530:FF:000005">
    <property type="entry name" value="unconventional myosin-IXa isoform X1"/>
    <property type="match status" value="1"/>
</dbReference>
<keyword evidence="5" id="KW-0677">Repeat</keyword>
<keyword evidence="7" id="KW-0863">Zinc-finger</keyword>
<evidence type="ECO:0000256" key="11">
    <source>
        <dbReference type="ARBA" id="ARBA00023175"/>
    </source>
</evidence>
<dbReference type="FunFam" id="3.40.850.10:FF:000008">
    <property type="entry name" value="Putative unconventional myosin-IXa"/>
    <property type="match status" value="1"/>
</dbReference>
<keyword evidence="11 13" id="KW-0505">Motor protein</keyword>
<dbReference type="GO" id="GO:0035556">
    <property type="term" value="P:intracellular signal transduction"/>
    <property type="evidence" value="ECO:0007669"/>
    <property type="project" value="InterPro"/>
</dbReference>
<dbReference type="Gene3D" id="1.20.5.190">
    <property type="match status" value="1"/>
</dbReference>
<dbReference type="InterPro" id="IPR000159">
    <property type="entry name" value="RA_dom"/>
</dbReference>
<dbReference type="Gene3D" id="1.20.120.720">
    <property type="entry name" value="Myosin VI head, motor domain, U50 subdomain"/>
    <property type="match status" value="1"/>
</dbReference>
<evidence type="ECO:0000256" key="12">
    <source>
        <dbReference type="ARBA" id="ARBA00023203"/>
    </source>
</evidence>
<dbReference type="InterPro" id="IPR036961">
    <property type="entry name" value="Kinesin_motor_dom_sf"/>
</dbReference>
<dbReference type="PROSITE" id="PS50200">
    <property type="entry name" value="RA"/>
    <property type="match status" value="1"/>
</dbReference>
<dbReference type="Gene3D" id="1.10.10.820">
    <property type="match status" value="1"/>
</dbReference>
<feature type="domain" description="Myosin motor" evidence="16">
    <location>
        <begin position="155"/>
        <end position="986"/>
    </location>
</feature>
<keyword evidence="9" id="KW-0175">Coiled coil</keyword>
<evidence type="ECO:0000256" key="13">
    <source>
        <dbReference type="PROSITE-ProRule" id="PRU00782"/>
    </source>
</evidence>
<dbReference type="SMART" id="SM00314">
    <property type="entry name" value="RA"/>
    <property type="match status" value="1"/>
</dbReference>
<evidence type="ECO:0000256" key="3">
    <source>
        <dbReference type="ARBA" id="ARBA00022468"/>
    </source>
</evidence>
<sequence>MAASKKGSVRIVRRMSMETYMVRVYAGQLCTDEYTSIEAEKTTCSADIVAAACLKLRLGDPNNYELAEVFSSSGQLCKERRLEPSETPVRIQLMWPRIMNSAIDRTSGLTGYRFYIRKKDLEIPDRTLSWRECSQELNAIETFLTSFLQQVTCYKEYSDLCNLPDLNERTLLDNVKSRFQNSNIYTYVGSILIAVNPFKFFPIYNPKYVKMYQNKRLGELPPHIFAIADTAFYTMLRKRKNQCIVISGESGSGKTETNNLLLHHLTALSQKGAHGSGVEQTILGAGPVLEAFGNAKTVHNNNSSRFGKFVQVNYKENGMVHGAIVEKYLLEKSRIVSQAKNERNYHVFYYLLAGSDEEERETLHLLEPQDYTYLKQSECFILDGFEEERVDEKYEFERLKQSMEMVGFSAVTQKRIFSVLSAVLLLGNVEFKKKGDQHHDESVTVKTESVVQIISSLLKVKEKTLVDALTQKRATAGDETVFMNYKMEDAIATRDAMAKCLYGALFDWIVLKVNQALLAKRHHSDHQGNSIGVLDIFGFEDFTKNSFEQFCINYANEHLQYYFNQHIFKFEQEEYKKEGIQWKNIEFIDNTGCLELFSKRGTGLFPLLDEECNFPGATNTSLLTKFNHHNKTYTYYQVPQLKEEAFFIVHYAGKVKYQIKDFREKNGDQIRPEIVSVLKSSSLTFVREVMGIDPVALLRWSIIRTLIRSVFAFTAAGDNYRTSNRLRINTNSQRRGSDYSLPDSLIPSENLLSARSKSPLHDKSACNNTKEDSGCFDPDDDDAFLDSDPSGKICLTSPGLSKDENILMRKAERVLKKNKSFRPKSKPPTMLSDIKTLKDIASRTMYGSGRDPSKKQKSSVSAQFQWSLNRLMSTLQQANPFFIRCIKSNADKLPCTFDDVLVLRQLRYTGMLATVKIRQSGYNHRLTFDEFIQMYKILLPKGLLSSKDDVKDFLEHMKFMEENYQIGITKVFLRETEKQRLDQALHVAIMERVIRVQRWFKTIFERRNYVKMRACIIVIQACVRMFLCKRKKLRLKQNISALCIQRYMKGWHHRYTFLKTLSATLIIQCWYRGYKSRKIYRNLLLEKQLEEEKAKQAQIDDLRSSNSDEGILTKGSSGEELDDIGRSPRRDSSSSGVHDDDSESETVSLESKSRDG</sequence>
<evidence type="ECO:0000256" key="8">
    <source>
        <dbReference type="ARBA" id="ARBA00022840"/>
    </source>
</evidence>
<evidence type="ECO:0000259" key="15">
    <source>
        <dbReference type="PROSITE" id="PS50200"/>
    </source>
</evidence>
<evidence type="ECO:0008006" key="19">
    <source>
        <dbReference type="Google" id="ProtNLM"/>
    </source>
</evidence>
<dbReference type="SMART" id="SM00242">
    <property type="entry name" value="MYSc"/>
    <property type="match status" value="1"/>
</dbReference>
<dbReference type="GO" id="GO:0008270">
    <property type="term" value="F:zinc ion binding"/>
    <property type="evidence" value="ECO:0007669"/>
    <property type="project" value="UniProtKB-KW"/>
</dbReference>
<name>A0A6J8CVN5_MYTCO</name>
<comment type="similarity">
    <text evidence="2 13">Belongs to the TRAFAC class myosin-kinesin ATPase superfamily. Myosin family.</text>
</comment>
<dbReference type="Gene3D" id="3.10.20.90">
    <property type="entry name" value="Phosphatidylinositol 3-kinase Catalytic Subunit, Chain A, domain 1"/>
    <property type="match status" value="1"/>
</dbReference>
<dbReference type="GO" id="GO:0005737">
    <property type="term" value="C:cytoplasm"/>
    <property type="evidence" value="ECO:0007669"/>
    <property type="project" value="UniProtKB-SubCell"/>
</dbReference>
<feature type="domain" description="Ras-associating" evidence="15">
    <location>
        <begin position="18"/>
        <end position="121"/>
    </location>
</feature>
<evidence type="ECO:0000256" key="14">
    <source>
        <dbReference type="SAM" id="MobiDB-lite"/>
    </source>
</evidence>
<evidence type="ECO:0000256" key="10">
    <source>
        <dbReference type="ARBA" id="ARBA00023123"/>
    </source>
</evidence>
<dbReference type="InterPro" id="IPR001609">
    <property type="entry name" value="Myosin_head_motor_dom-like"/>
</dbReference>
<dbReference type="CDD" id="cd01385">
    <property type="entry name" value="MYSc_Myo9"/>
    <property type="match status" value="1"/>
</dbReference>